<protein>
    <submittedName>
        <fullName evidence="1">Uncharacterized protein</fullName>
    </submittedName>
</protein>
<evidence type="ECO:0000313" key="2">
    <source>
        <dbReference type="Proteomes" id="UP000231328"/>
    </source>
</evidence>
<dbReference type="Proteomes" id="UP000231328">
    <property type="component" value="Unassembled WGS sequence"/>
</dbReference>
<dbReference type="EMBL" id="NMVR01000004">
    <property type="protein sequence ID" value="PJG41054.1"/>
    <property type="molecule type" value="Genomic_DNA"/>
</dbReference>
<reference evidence="1 2" key="1">
    <citation type="submission" date="2017-07" db="EMBL/GenBank/DDBJ databases">
        <title>Draft genome sequence of Enterobacter cloacae ST128, a clinical strain coproducing KPC-2 and NDM-1 carbapenemases.</title>
        <authorList>
            <person name="Li X."/>
        </authorList>
    </citation>
    <scope>NUCLEOTIDE SEQUENCE [LARGE SCALE GENOMIC DNA]</scope>
    <source>
        <strain evidence="1 2">HBY</strain>
    </source>
</reference>
<accession>A0AAP8KQK4</accession>
<dbReference type="AlphaFoldDB" id="A0AAP8KQK4"/>
<gene>
    <name evidence="1" type="ORF">CGZ54_03330</name>
</gene>
<sequence length="61" mass="6756">MAGIAHEEDSAPEWFAAQFPNIGGSSLGMFWDWMNAQADAQWDVADSQGWLKRISKLDAAE</sequence>
<organism evidence="1 2">
    <name type="scientific">Enterobacter hormaechei</name>
    <dbReference type="NCBI Taxonomy" id="158836"/>
    <lineage>
        <taxon>Bacteria</taxon>
        <taxon>Pseudomonadati</taxon>
        <taxon>Pseudomonadota</taxon>
        <taxon>Gammaproteobacteria</taxon>
        <taxon>Enterobacterales</taxon>
        <taxon>Enterobacteriaceae</taxon>
        <taxon>Enterobacter</taxon>
        <taxon>Enterobacter cloacae complex</taxon>
    </lineage>
</organism>
<proteinExistence type="predicted"/>
<evidence type="ECO:0000313" key="1">
    <source>
        <dbReference type="EMBL" id="PJG41054.1"/>
    </source>
</evidence>
<name>A0AAP8KQK4_9ENTR</name>
<comment type="caution">
    <text evidence="1">The sequence shown here is derived from an EMBL/GenBank/DDBJ whole genome shotgun (WGS) entry which is preliminary data.</text>
</comment>